<dbReference type="RefSeq" id="WP_235443269.1">
    <property type="nucleotide sequence ID" value="NZ_LHCF01000028.1"/>
</dbReference>
<accession>A0A0M1MZB9</accession>
<sequence length="284" mass="34116">MLLEHNKEQEIFQLQLKRANFNIKLVGENLEQWCDNEVQNQLLISNDITWIKDNQIINNAKGDFIYKLHFNTEKKDDQILTSALLEMKSEVKNNLVPQIKKRKNEQYFKKIDQDRKNKNLEFALLVSELEYEQENDIPVKKVPEYENMFIVRPAYLVVFLNIITALGRKHKELIMNDFQEKQEFKKEQDIKDDFQAMKNEILDHSFKNIENNLITIQKENENIKKISNSLFESYEIIQTKINTILERHFKTVLNKINNFKIDKIIKKLTIWRNNNKFLKPFHCL</sequence>
<evidence type="ECO:0000313" key="2">
    <source>
        <dbReference type="Proteomes" id="UP000037386"/>
    </source>
</evidence>
<dbReference type="Proteomes" id="UP000037386">
    <property type="component" value="Unassembled WGS sequence"/>
</dbReference>
<gene>
    <name evidence="1" type="ORF">CPX_001788</name>
</gene>
<name>A0A0M1MZB9_9MOLU</name>
<reference evidence="2" key="1">
    <citation type="submission" date="2015-05" db="EMBL/GenBank/DDBJ databases">
        <title>Draft genome sequence of 'Candidatus Phytoplasma Pruni' strain CX, a plant pathogenic bacterium.</title>
        <authorList>
            <person name="Lee I.-M."/>
            <person name="Bottner-Parker K.D."/>
            <person name="Shao J."/>
            <person name="Gundersen-Rindal D.E."/>
            <person name="Zhao Y."/>
            <person name="Davis R.E."/>
        </authorList>
    </citation>
    <scope>NUCLEOTIDE SEQUENCE [LARGE SCALE GENOMIC DNA]</scope>
    <source>
        <strain evidence="2">CX</strain>
    </source>
</reference>
<proteinExistence type="predicted"/>
<protein>
    <submittedName>
        <fullName evidence="1">Uncharacterized protein</fullName>
    </submittedName>
</protein>
<dbReference type="STRING" id="479893.CPX_001788"/>
<dbReference type="EMBL" id="LHCF01000028">
    <property type="protein sequence ID" value="KOR75252.1"/>
    <property type="molecule type" value="Genomic_DNA"/>
</dbReference>
<dbReference type="Pfam" id="PF09903">
    <property type="entry name" value="DUF2130"/>
    <property type="match status" value="1"/>
</dbReference>
<dbReference type="PATRIC" id="fig|479893.3.peg.612"/>
<dbReference type="AlphaFoldDB" id="A0A0M1MZB9"/>
<organism evidence="1 2">
    <name type="scientific">Candidatus Phytoplasma pruni</name>
    <dbReference type="NCBI Taxonomy" id="479893"/>
    <lineage>
        <taxon>Bacteria</taxon>
        <taxon>Bacillati</taxon>
        <taxon>Mycoplasmatota</taxon>
        <taxon>Mollicutes</taxon>
        <taxon>Acholeplasmatales</taxon>
        <taxon>Acholeplasmataceae</taxon>
        <taxon>Candidatus Phytoplasma</taxon>
        <taxon>16SrIII (X-disease group)</taxon>
    </lineage>
</organism>
<dbReference type="InterPro" id="IPR019219">
    <property type="entry name" value="DUF2130"/>
</dbReference>
<evidence type="ECO:0000313" key="1">
    <source>
        <dbReference type="EMBL" id="KOR75252.1"/>
    </source>
</evidence>
<comment type="caution">
    <text evidence="1">The sequence shown here is derived from an EMBL/GenBank/DDBJ whole genome shotgun (WGS) entry which is preliminary data.</text>
</comment>